<comment type="caution">
    <text evidence="1">The sequence shown here is derived from an EMBL/GenBank/DDBJ whole genome shotgun (WGS) entry which is preliminary data.</text>
</comment>
<organism evidence="1 2">
    <name type="scientific">Aequorivita aquimaris</name>
    <dbReference type="NCBI Taxonomy" id="1548749"/>
    <lineage>
        <taxon>Bacteria</taxon>
        <taxon>Pseudomonadati</taxon>
        <taxon>Bacteroidota</taxon>
        <taxon>Flavobacteriia</taxon>
        <taxon>Flavobacteriales</taxon>
        <taxon>Flavobacteriaceae</taxon>
        <taxon>Aequorivita</taxon>
    </lineage>
</organism>
<evidence type="ECO:0000313" key="1">
    <source>
        <dbReference type="EMBL" id="KXN98087.1"/>
    </source>
</evidence>
<proteinExistence type="predicted"/>
<keyword evidence="2" id="KW-1185">Reference proteome</keyword>
<sequence length="124" mass="14257">MRFFLALLSFLLLAGCYETQRDCANFKTGTFEFEAFSGTEVFKTTIIRNDSIEVDYFQGKTDSSSIRWINDCEYVLKKINPKNQAEKKAIHIKILTTDKDSYTFEFSEVGKTKTSKATAKRAKH</sequence>
<dbReference type="GO" id="GO:0016853">
    <property type="term" value="F:isomerase activity"/>
    <property type="evidence" value="ECO:0007669"/>
    <property type="project" value="UniProtKB-KW"/>
</dbReference>
<keyword evidence="1" id="KW-0413">Isomerase</keyword>
<dbReference type="EMBL" id="JRWG01000011">
    <property type="protein sequence ID" value="KXN98087.1"/>
    <property type="molecule type" value="Genomic_DNA"/>
</dbReference>
<dbReference type="OrthoDB" id="1202013at2"/>
<dbReference type="AlphaFoldDB" id="A0A137RF22"/>
<dbReference type="Proteomes" id="UP000070138">
    <property type="component" value="Unassembled WGS sequence"/>
</dbReference>
<gene>
    <name evidence="1" type="ORF">LS48_13270</name>
</gene>
<dbReference type="PATRIC" id="fig|1548749.3.peg.2774"/>
<name>A0A137RF22_9FLAO</name>
<reference evidence="1 2" key="2">
    <citation type="journal article" date="2016" name="Int. J. Syst. Evol. Microbiol.">
        <title>Vitellibacter aquimaris sp. nov., a marine bacterium isolated from seawater.</title>
        <authorList>
            <person name="Thevarajoo S."/>
            <person name="Selvaratnam C."/>
            <person name="Goh K.M."/>
            <person name="Hong K.W."/>
            <person name="Chan X.Y."/>
            <person name="Chan K.G."/>
            <person name="Chong C.S."/>
        </authorList>
    </citation>
    <scope>NUCLEOTIDE SEQUENCE [LARGE SCALE GENOMIC DNA]</scope>
    <source>
        <strain evidence="1 2">D-24</strain>
    </source>
</reference>
<protein>
    <submittedName>
        <fullName evidence="1">DNA topoisomerase IV subunit A</fullName>
    </submittedName>
</protein>
<evidence type="ECO:0000313" key="2">
    <source>
        <dbReference type="Proteomes" id="UP000070138"/>
    </source>
</evidence>
<reference evidence="2" key="1">
    <citation type="submission" date="2014-10" db="EMBL/GenBank/DDBJ databases">
        <title>Genome sequencing of Vitellibacter sp. D-24.</title>
        <authorList>
            <person name="Thevarajoo S."/>
            <person name="Selvaratnam C."/>
            <person name="Goh K.M."/>
            <person name="Chong C.S."/>
        </authorList>
    </citation>
    <scope>NUCLEOTIDE SEQUENCE [LARGE SCALE GENOMIC DNA]</scope>
    <source>
        <strain evidence="2">D-24</strain>
    </source>
</reference>
<accession>A0A137RF22</accession>
<dbReference type="PROSITE" id="PS51257">
    <property type="entry name" value="PROKAR_LIPOPROTEIN"/>
    <property type="match status" value="1"/>
</dbReference>
<dbReference type="RefSeq" id="WP_062622985.1">
    <property type="nucleotide sequence ID" value="NZ_JRWG01000011.1"/>
</dbReference>
<dbReference type="STRING" id="1548749.LS48_13270"/>